<dbReference type="AlphaFoldDB" id="A0AAV8SZ12"/>
<evidence type="ECO:0000259" key="2">
    <source>
        <dbReference type="PROSITE" id="PS51787"/>
    </source>
</evidence>
<dbReference type="SUPFAM" id="SSF88697">
    <property type="entry name" value="PUA domain-like"/>
    <property type="match status" value="1"/>
</dbReference>
<dbReference type="Pfam" id="PF02190">
    <property type="entry name" value="LON_substr_bdg"/>
    <property type="match status" value="1"/>
</dbReference>
<dbReference type="PANTHER" id="PTHR46732">
    <property type="entry name" value="ATP-DEPENDENT PROTEASE LA (LON) DOMAIN PROTEIN"/>
    <property type="match status" value="1"/>
</dbReference>
<dbReference type="InterPro" id="IPR003111">
    <property type="entry name" value="Lon_prtase_N"/>
</dbReference>
<dbReference type="InterPro" id="IPR046336">
    <property type="entry name" value="Lon_prtase_N_sf"/>
</dbReference>
<reference evidence="3 4" key="1">
    <citation type="submission" date="2021-09" db="EMBL/GenBank/DDBJ databases">
        <title>Genomic insights and catalytic innovation underlie evolution of tropane alkaloids biosynthesis.</title>
        <authorList>
            <person name="Wang Y.-J."/>
            <person name="Tian T."/>
            <person name="Huang J.-P."/>
            <person name="Huang S.-X."/>
        </authorList>
    </citation>
    <scope>NUCLEOTIDE SEQUENCE [LARGE SCALE GENOMIC DNA]</scope>
    <source>
        <strain evidence="3">KIB-2018</strain>
        <tissue evidence="3">Leaf</tissue>
    </source>
</reference>
<keyword evidence="4" id="KW-1185">Reference proteome</keyword>
<evidence type="ECO:0000256" key="1">
    <source>
        <dbReference type="SAM" id="Coils"/>
    </source>
</evidence>
<name>A0AAV8SZ12_9ROSI</name>
<feature type="domain" description="Lon N-terminal" evidence="2">
    <location>
        <begin position="54"/>
        <end position="283"/>
    </location>
</feature>
<dbReference type="InterPro" id="IPR015947">
    <property type="entry name" value="PUA-like_sf"/>
</dbReference>
<dbReference type="Proteomes" id="UP001159364">
    <property type="component" value="Linkage Group LG07"/>
</dbReference>
<dbReference type="PANTHER" id="PTHR46732:SF5">
    <property type="entry name" value="ATP-DEPENDENT PROTEASE LA (LON) DOMAIN PROTEIN"/>
    <property type="match status" value="1"/>
</dbReference>
<evidence type="ECO:0000313" key="4">
    <source>
        <dbReference type="Proteomes" id="UP001159364"/>
    </source>
</evidence>
<keyword evidence="1" id="KW-0175">Coiled coil</keyword>
<comment type="caution">
    <text evidence="3">The sequence shown here is derived from an EMBL/GenBank/DDBJ whole genome shotgun (WGS) entry which is preliminary data.</text>
</comment>
<gene>
    <name evidence="3" type="ORF">K2173_007177</name>
</gene>
<dbReference type="PROSITE" id="PS51787">
    <property type="entry name" value="LON_N"/>
    <property type="match status" value="1"/>
</dbReference>
<evidence type="ECO:0000313" key="3">
    <source>
        <dbReference type="EMBL" id="KAJ8759553.1"/>
    </source>
</evidence>
<organism evidence="3 4">
    <name type="scientific">Erythroxylum novogranatense</name>
    <dbReference type="NCBI Taxonomy" id="1862640"/>
    <lineage>
        <taxon>Eukaryota</taxon>
        <taxon>Viridiplantae</taxon>
        <taxon>Streptophyta</taxon>
        <taxon>Embryophyta</taxon>
        <taxon>Tracheophyta</taxon>
        <taxon>Spermatophyta</taxon>
        <taxon>Magnoliopsida</taxon>
        <taxon>eudicotyledons</taxon>
        <taxon>Gunneridae</taxon>
        <taxon>Pentapetalae</taxon>
        <taxon>rosids</taxon>
        <taxon>fabids</taxon>
        <taxon>Malpighiales</taxon>
        <taxon>Erythroxylaceae</taxon>
        <taxon>Erythroxylum</taxon>
    </lineage>
</organism>
<dbReference type="EMBL" id="JAIWQS010000007">
    <property type="protein sequence ID" value="KAJ8759553.1"/>
    <property type="molecule type" value="Genomic_DNA"/>
</dbReference>
<accession>A0AAV8SZ12</accession>
<proteinExistence type="predicted"/>
<feature type="coiled-coil region" evidence="1">
    <location>
        <begin position="255"/>
        <end position="282"/>
    </location>
</feature>
<dbReference type="Gene3D" id="2.30.130.40">
    <property type="entry name" value="LON domain-like"/>
    <property type="match status" value="1"/>
</dbReference>
<protein>
    <recommendedName>
        <fullName evidence="2">Lon N-terminal domain-containing protein</fullName>
    </recommendedName>
</protein>
<sequence>MICAPILHLSSITTTLTHCPNHLLHAFRFTRASNVGKLNGGRRRFAPNATSLELPLLPFSTSEVLIPSESKSLHLYEARYLALLEESLLRKKKLFVHFVLDPILISNSGTEASFAARHGCLVTIENVERMDVGALVSIRGIGRVKIVRFVQLQSDPYLKGEVIPWLDRVLRDASQLNSKVNAVVEALHSLNRLEIKLKAPKEELLQTCIANSLEWAEKDPSVECDVSFIPSLAERISFVAFQPISGSTQSEMFKLQQQKLRAMDAKDTLQRLDDSLKLINENISLIAAKLAIQSIG</sequence>